<keyword evidence="3" id="KW-1003">Cell membrane</keyword>
<dbReference type="EMBL" id="VHLG01000002">
    <property type="protein sequence ID" value="TPW32220.1"/>
    <property type="molecule type" value="Genomic_DNA"/>
</dbReference>
<evidence type="ECO:0000256" key="7">
    <source>
        <dbReference type="RuleBase" id="RU363032"/>
    </source>
</evidence>
<evidence type="ECO:0000256" key="6">
    <source>
        <dbReference type="ARBA" id="ARBA00023136"/>
    </source>
</evidence>
<dbReference type="CDD" id="cd06261">
    <property type="entry name" value="TM_PBP2"/>
    <property type="match status" value="1"/>
</dbReference>
<dbReference type="Pfam" id="PF00528">
    <property type="entry name" value="BPD_transp_1"/>
    <property type="match status" value="1"/>
</dbReference>
<feature type="transmembrane region" description="Helical" evidence="7">
    <location>
        <begin position="238"/>
        <end position="261"/>
    </location>
</feature>
<dbReference type="OrthoDB" id="8275316at2"/>
<keyword evidence="4 7" id="KW-0812">Transmembrane</keyword>
<evidence type="ECO:0000256" key="5">
    <source>
        <dbReference type="ARBA" id="ARBA00022989"/>
    </source>
</evidence>
<keyword evidence="2 7" id="KW-0813">Transport</keyword>
<evidence type="ECO:0000313" key="10">
    <source>
        <dbReference type="Proteomes" id="UP000318801"/>
    </source>
</evidence>
<proteinExistence type="inferred from homology"/>
<dbReference type="AlphaFoldDB" id="A0A506UE32"/>
<gene>
    <name evidence="9" type="ORF">FJU08_04205</name>
</gene>
<evidence type="ECO:0000256" key="3">
    <source>
        <dbReference type="ARBA" id="ARBA00022475"/>
    </source>
</evidence>
<feature type="domain" description="ABC transmembrane type-1" evidence="8">
    <location>
        <begin position="203"/>
        <end position="420"/>
    </location>
</feature>
<comment type="caution">
    <text evidence="9">The sequence shown here is derived from an EMBL/GenBank/DDBJ whole genome shotgun (WGS) entry which is preliminary data.</text>
</comment>
<feature type="transmembrane region" description="Helical" evidence="7">
    <location>
        <begin position="206"/>
        <end position="231"/>
    </location>
</feature>
<evidence type="ECO:0000259" key="8">
    <source>
        <dbReference type="PROSITE" id="PS50928"/>
    </source>
</evidence>
<comment type="subcellular location">
    <subcellularLocation>
        <location evidence="1 7">Cell membrane</location>
        <topology evidence="1 7">Multi-pass membrane protein</topology>
    </subcellularLocation>
</comment>
<evidence type="ECO:0000256" key="1">
    <source>
        <dbReference type="ARBA" id="ARBA00004651"/>
    </source>
</evidence>
<dbReference type="RefSeq" id="WP_141147731.1">
    <property type="nucleotide sequence ID" value="NZ_VHLG01000002.1"/>
</dbReference>
<feature type="transmembrane region" description="Helical" evidence="7">
    <location>
        <begin position="290"/>
        <end position="310"/>
    </location>
</feature>
<dbReference type="SUPFAM" id="SSF160964">
    <property type="entry name" value="MalF N-terminal region-like"/>
    <property type="match status" value="1"/>
</dbReference>
<keyword evidence="5 7" id="KW-1133">Transmembrane helix</keyword>
<evidence type="ECO:0000256" key="2">
    <source>
        <dbReference type="ARBA" id="ARBA00022448"/>
    </source>
</evidence>
<name>A0A506UE32_9HYPH</name>
<protein>
    <submittedName>
        <fullName evidence="9">Sugar ABC transporter permease</fullName>
    </submittedName>
</protein>
<dbReference type="PANTHER" id="PTHR30193:SF37">
    <property type="entry name" value="INNER MEMBRANE ABC TRANSPORTER PERMEASE PROTEIN YCJO"/>
    <property type="match status" value="1"/>
</dbReference>
<dbReference type="GO" id="GO:0055085">
    <property type="term" value="P:transmembrane transport"/>
    <property type="evidence" value="ECO:0007669"/>
    <property type="project" value="InterPro"/>
</dbReference>
<feature type="transmembrane region" description="Helical" evidence="7">
    <location>
        <begin position="346"/>
        <end position="368"/>
    </location>
</feature>
<accession>A0A506UE32</accession>
<dbReference type="PANTHER" id="PTHR30193">
    <property type="entry name" value="ABC TRANSPORTER PERMEASE PROTEIN"/>
    <property type="match status" value="1"/>
</dbReference>
<evidence type="ECO:0000313" key="9">
    <source>
        <dbReference type="EMBL" id="TPW32220.1"/>
    </source>
</evidence>
<dbReference type="Proteomes" id="UP000318801">
    <property type="component" value="Unassembled WGS sequence"/>
</dbReference>
<dbReference type="InterPro" id="IPR000515">
    <property type="entry name" value="MetI-like"/>
</dbReference>
<reference evidence="9 10" key="1">
    <citation type="submission" date="2019-06" db="EMBL/GenBank/DDBJ databases">
        <authorList>
            <person name="Li M."/>
        </authorList>
    </citation>
    <scope>NUCLEOTIDE SEQUENCE [LARGE SCALE GENOMIC DNA]</scope>
    <source>
        <strain evidence="9 10">BGMRC2036</strain>
    </source>
</reference>
<evidence type="ECO:0000256" key="4">
    <source>
        <dbReference type="ARBA" id="ARBA00022692"/>
    </source>
</evidence>
<dbReference type="InterPro" id="IPR051393">
    <property type="entry name" value="ABC_transporter_permease"/>
</dbReference>
<keyword evidence="6 7" id="KW-0472">Membrane</keyword>
<dbReference type="PROSITE" id="PS50928">
    <property type="entry name" value="ABC_TM1"/>
    <property type="match status" value="1"/>
</dbReference>
<dbReference type="GO" id="GO:0005886">
    <property type="term" value="C:plasma membrane"/>
    <property type="evidence" value="ECO:0007669"/>
    <property type="project" value="UniProtKB-SubCell"/>
</dbReference>
<sequence length="437" mass="47653">MRYRTSLMGLAFLAPTLILLAAFFILPVIFTGFFSFTNMSTSTGIGRGDYVLTPNLIRDLKGEGVDPAALQAVASESIVVDAGSVAAAKAAGIDAAFADEIGASLAGRNFTSTRDFQNALRQLKSAPRSPRALKEAQKAFTRTAVNVRYASAADLSGTLAAVAPDVEPQTRDLIVKRAYTGSVMTTDNFRKLATQPETWRLVLNTVLYVGLTLAFFNVTLGLVLALLMFYLPKRVTGIFSALWLLPRITPVVLYAVLWKWFTWDSGFLPTLATIIGLPSFNYMTGSIGTAWVILICSNGFIGASFGLILFSGALRAIPVQQLWASEVDGASRMQQIRRIILPQLKWPILFVTSYQTLSLLSSYDLIWLTTNGGPGKSTMVWALETFQTALFNYSGNLQYGLGAAMALVMVVIGLGLSVIYLRLFKFNELVARPKIEF</sequence>
<feature type="transmembrane region" description="Helical" evidence="7">
    <location>
        <begin position="399"/>
        <end position="424"/>
    </location>
</feature>
<keyword evidence="10" id="KW-1185">Reference proteome</keyword>
<dbReference type="SUPFAM" id="SSF161098">
    <property type="entry name" value="MetI-like"/>
    <property type="match status" value="1"/>
</dbReference>
<feature type="transmembrane region" description="Helical" evidence="7">
    <location>
        <begin position="7"/>
        <end position="30"/>
    </location>
</feature>
<comment type="similarity">
    <text evidence="7">Belongs to the binding-protein-dependent transport system permease family.</text>
</comment>
<dbReference type="Gene3D" id="1.10.3720.10">
    <property type="entry name" value="MetI-like"/>
    <property type="match status" value="1"/>
</dbReference>
<dbReference type="InterPro" id="IPR035906">
    <property type="entry name" value="MetI-like_sf"/>
</dbReference>
<organism evidence="9 10">
    <name type="scientific">Martelella alba</name>
    <dbReference type="NCBI Taxonomy" id="2590451"/>
    <lineage>
        <taxon>Bacteria</taxon>
        <taxon>Pseudomonadati</taxon>
        <taxon>Pseudomonadota</taxon>
        <taxon>Alphaproteobacteria</taxon>
        <taxon>Hyphomicrobiales</taxon>
        <taxon>Aurantimonadaceae</taxon>
        <taxon>Martelella</taxon>
    </lineage>
</organism>